<dbReference type="Proteomes" id="UP000240481">
    <property type="component" value="Unassembled WGS sequence"/>
</dbReference>
<proteinExistence type="predicted"/>
<dbReference type="STRING" id="680026.AB733_20845"/>
<feature type="transmembrane region" description="Helical" evidence="1">
    <location>
        <begin position="72"/>
        <end position="89"/>
    </location>
</feature>
<reference evidence="4 5" key="1">
    <citation type="submission" date="2018-01" db="EMBL/GenBank/DDBJ databases">
        <title>Whole genome sequencing of Histamine producing bacteria.</title>
        <authorList>
            <person name="Butler K."/>
        </authorList>
    </citation>
    <scope>NUCLEOTIDE SEQUENCE [LARGE SCALE GENOMIC DNA]</scope>
    <source>
        <strain evidence="4 5">DSM 24669</strain>
    </source>
</reference>
<feature type="domain" description="HAMP" evidence="2">
    <location>
        <begin position="224"/>
        <end position="266"/>
    </location>
</feature>
<dbReference type="Pfam" id="PF13487">
    <property type="entry name" value="HD_5"/>
    <property type="match status" value="1"/>
</dbReference>
<comment type="caution">
    <text evidence="4">The sequence shown here is derived from an EMBL/GenBank/DDBJ whole genome shotgun (WGS) entry which is preliminary data.</text>
</comment>
<dbReference type="InterPro" id="IPR003660">
    <property type="entry name" value="HAMP_dom"/>
</dbReference>
<dbReference type="PROSITE" id="PS50885">
    <property type="entry name" value="HAMP"/>
    <property type="match status" value="1"/>
</dbReference>
<feature type="transmembrane region" description="Helical" evidence="1">
    <location>
        <begin position="194"/>
        <end position="213"/>
    </location>
</feature>
<feature type="transmembrane region" description="Helical" evidence="1">
    <location>
        <begin position="101"/>
        <end position="123"/>
    </location>
</feature>
<dbReference type="CDD" id="cd00077">
    <property type="entry name" value="HDc"/>
    <property type="match status" value="1"/>
</dbReference>
<dbReference type="Pfam" id="PF20970">
    <property type="entry name" value="MASE10"/>
    <property type="match status" value="1"/>
</dbReference>
<keyword evidence="5" id="KW-1185">Reference proteome</keyword>
<dbReference type="PANTHER" id="PTHR45228">
    <property type="entry name" value="CYCLIC DI-GMP PHOSPHODIESTERASE TM_0186-RELATED"/>
    <property type="match status" value="1"/>
</dbReference>
<feature type="transmembrane region" description="Helical" evidence="1">
    <location>
        <begin position="144"/>
        <end position="168"/>
    </location>
</feature>
<dbReference type="GO" id="GO:0016020">
    <property type="term" value="C:membrane"/>
    <property type="evidence" value="ECO:0007669"/>
    <property type="project" value="InterPro"/>
</dbReference>
<dbReference type="OrthoDB" id="6210373at2"/>
<keyword evidence="1" id="KW-0472">Membrane</keyword>
<dbReference type="InterPro" id="IPR003607">
    <property type="entry name" value="HD/PDEase_dom"/>
</dbReference>
<protein>
    <submittedName>
        <fullName evidence="4">HD domain-containing protein</fullName>
    </submittedName>
</protein>
<dbReference type="CDD" id="cd06225">
    <property type="entry name" value="HAMP"/>
    <property type="match status" value="1"/>
</dbReference>
<evidence type="ECO:0000313" key="5">
    <source>
        <dbReference type="Proteomes" id="UP000240481"/>
    </source>
</evidence>
<dbReference type="Gene3D" id="1.10.3210.10">
    <property type="entry name" value="Hypothetical protein af1432"/>
    <property type="match status" value="1"/>
</dbReference>
<feature type="transmembrane region" description="Helical" evidence="1">
    <location>
        <begin position="42"/>
        <end position="60"/>
    </location>
</feature>
<dbReference type="RefSeq" id="WP_048900524.1">
    <property type="nucleotide sequence ID" value="NZ_AP024853.1"/>
</dbReference>
<evidence type="ECO:0000259" key="3">
    <source>
        <dbReference type="PROSITE" id="PS51832"/>
    </source>
</evidence>
<evidence type="ECO:0000259" key="2">
    <source>
        <dbReference type="PROSITE" id="PS50885"/>
    </source>
</evidence>
<keyword evidence="1" id="KW-0812">Transmembrane</keyword>
<dbReference type="GO" id="GO:0008081">
    <property type="term" value="F:phosphoric diester hydrolase activity"/>
    <property type="evidence" value="ECO:0007669"/>
    <property type="project" value="UniProtKB-ARBA"/>
</dbReference>
<dbReference type="InterPro" id="IPR052020">
    <property type="entry name" value="Cyclic_di-GMP/3'3'-cGAMP_PDE"/>
</dbReference>
<dbReference type="EMBL" id="PYLZ01000005">
    <property type="protein sequence ID" value="PSW24648.1"/>
    <property type="molecule type" value="Genomic_DNA"/>
</dbReference>
<dbReference type="PANTHER" id="PTHR45228:SF5">
    <property type="entry name" value="CYCLIC DI-GMP PHOSPHODIESTERASE VC_1348-RELATED"/>
    <property type="match status" value="1"/>
</dbReference>
<accession>A0A0J8V8D0</accession>
<evidence type="ECO:0000313" key="4">
    <source>
        <dbReference type="EMBL" id="PSW24648.1"/>
    </source>
</evidence>
<dbReference type="InterPro" id="IPR037522">
    <property type="entry name" value="HD_GYP_dom"/>
</dbReference>
<dbReference type="InterPro" id="IPR048440">
    <property type="entry name" value="MASE10"/>
</dbReference>
<dbReference type="PROSITE" id="PS51832">
    <property type="entry name" value="HD_GYP"/>
    <property type="match status" value="1"/>
</dbReference>
<dbReference type="SMART" id="SM00471">
    <property type="entry name" value="HDc"/>
    <property type="match status" value="1"/>
</dbReference>
<sequence length="484" mass="54101">MNKEQQLTARTALHYTLAAGLFSLYGERVCPFLDSLSGWQTGFYAFVTFSAMFLFRSHWLKDDDSLRCVTKNMIIFSAGAIGLSLWYRIFHDFPVESGLKVLFGIASLGVLISLDLSLYGQIIHYPKQIDVAQLASIRSYRHSLAFKMAATVIFVVALLTVVLSLLMFKDVHWLVENIAITGPHAAIISIVKEFVYVAMVLVGYTISIMYQWLKLLRLLLVSQQQVLQQAAQGNLSVRVPVVLHGEMGEIAHYTNQMLIRLEQSYNEINLTRDVAIVGLSALAESRDNETGAHILRTQEYVRALANKLKHHDNFRDYLTQERIELLYKSAPLHDIGKVGIPDAILLKPGKLTDNEFEIMKTHAAIGAEALATAEKQIGSSSFLTLAREIALTHHEKWDGSGYPSGLSADDIPLSGRLMALADVYDALISERVYKPAFSHEKARNIILQGKGTHFDPLVVEAFIACESEFILIAQNYQDRMLIAA</sequence>
<evidence type="ECO:0000256" key="1">
    <source>
        <dbReference type="SAM" id="Phobius"/>
    </source>
</evidence>
<dbReference type="SMART" id="SM00304">
    <property type="entry name" value="HAMP"/>
    <property type="match status" value="1"/>
</dbReference>
<keyword evidence="1" id="KW-1133">Transmembrane helix</keyword>
<name>A0A0J8V8D0_9GAMM</name>
<dbReference type="GO" id="GO:0007165">
    <property type="term" value="P:signal transduction"/>
    <property type="evidence" value="ECO:0007669"/>
    <property type="project" value="InterPro"/>
</dbReference>
<dbReference type="SUPFAM" id="SSF109604">
    <property type="entry name" value="HD-domain/PDEase-like"/>
    <property type="match status" value="1"/>
</dbReference>
<feature type="domain" description="HD-GYP" evidence="3">
    <location>
        <begin position="268"/>
        <end position="478"/>
    </location>
</feature>
<gene>
    <name evidence="4" type="ORF">C9I94_11515</name>
</gene>
<dbReference type="AlphaFoldDB" id="A0A0J8V8D0"/>
<organism evidence="4 5">
    <name type="scientific">Photobacterium swingsii</name>
    <dbReference type="NCBI Taxonomy" id="680026"/>
    <lineage>
        <taxon>Bacteria</taxon>
        <taxon>Pseudomonadati</taxon>
        <taxon>Pseudomonadota</taxon>
        <taxon>Gammaproteobacteria</taxon>
        <taxon>Vibrionales</taxon>
        <taxon>Vibrionaceae</taxon>
        <taxon>Photobacterium</taxon>
    </lineage>
</organism>